<dbReference type="Proteomes" id="UP000432089">
    <property type="component" value="Unassembled WGS sequence"/>
</dbReference>
<organism evidence="2 3">
    <name type="scientific">Plantimonas leprariae</name>
    <dbReference type="NCBI Taxonomy" id="2615207"/>
    <lineage>
        <taxon>Bacteria</taxon>
        <taxon>Pseudomonadati</taxon>
        <taxon>Pseudomonadota</taxon>
        <taxon>Alphaproteobacteria</taxon>
        <taxon>Hyphomicrobiales</taxon>
        <taxon>Aurantimonadaceae</taxon>
        <taxon>Plantimonas</taxon>
    </lineage>
</organism>
<keyword evidence="3" id="KW-1185">Reference proteome</keyword>
<dbReference type="RefSeq" id="WP_150973735.1">
    <property type="nucleotide sequence ID" value="NZ_VZDO01000026.1"/>
</dbReference>
<feature type="transmembrane region" description="Helical" evidence="1">
    <location>
        <begin position="44"/>
        <end position="65"/>
    </location>
</feature>
<keyword evidence="1" id="KW-1133">Transmembrane helix</keyword>
<accession>A0A7V7TUK8</accession>
<dbReference type="AlphaFoldDB" id="A0A7V7TUK8"/>
<reference evidence="2 3" key="1">
    <citation type="submission" date="2019-09" db="EMBL/GenBank/DDBJ databases">
        <title>YIM 132180 draft genome.</title>
        <authorList>
            <person name="Zhang K."/>
        </authorList>
    </citation>
    <scope>NUCLEOTIDE SEQUENCE [LARGE SCALE GENOMIC DNA]</scope>
    <source>
        <strain evidence="2 3">YIM 132180</strain>
    </source>
</reference>
<protein>
    <submittedName>
        <fullName evidence="2">DUF2628 domain-containing protein</fullName>
    </submittedName>
</protein>
<keyword evidence="1" id="KW-0812">Transmembrane</keyword>
<evidence type="ECO:0000313" key="3">
    <source>
        <dbReference type="Proteomes" id="UP000432089"/>
    </source>
</evidence>
<comment type="caution">
    <text evidence="2">The sequence shown here is derived from an EMBL/GenBank/DDBJ whole genome shotgun (WGS) entry which is preliminary data.</text>
</comment>
<sequence>MTRFMVFEPPGTAGAPRTEGASEDAVFVRDRFSAPAFLFAPLWLLRYGLVVQGVLVLLLGGWLLYLARSGLGLVAVPLIVLLGLLVALEGPEWRARRLLRRRYRDAGAVEAQDAAEAAILYFAGHAVARTASGRSEAALPWAFEPVAPEPKRRRWWPFARKAHA</sequence>
<keyword evidence="1" id="KW-0472">Membrane</keyword>
<evidence type="ECO:0000313" key="2">
    <source>
        <dbReference type="EMBL" id="KAB0676111.1"/>
    </source>
</evidence>
<evidence type="ECO:0000256" key="1">
    <source>
        <dbReference type="SAM" id="Phobius"/>
    </source>
</evidence>
<feature type="transmembrane region" description="Helical" evidence="1">
    <location>
        <begin position="71"/>
        <end position="91"/>
    </location>
</feature>
<dbReference type="EMBL" id="VZDO01000026">
    <property type="protein sequence ID" value="KAB0676111.1"/>
    <property type="molecule type" value="Genomic_DNA"/>
</dbReference>
<proteinExistence type="predicted"/>
<name>A0A7V7TUK8_9HYPH</name>
<gene>
    <name evidence="2" type="ORF">F6X38_22205</name>
</gene>